<keyword evidence="2" id="KW-1185">Reference proteome</keyword>
<name>A0A183JNN8_9TREM</name>
<organism evidence="3">
    <name type="scientific">Schistosoma curassoni</name>
    <dbReference type="NCBI Taxonomy" id="6186"/>
    <lineage>
        <taxon>Eukaryota</taxon>
        <taxon>Metazoa</taxon>
        <taxon>Spiralia</taxon>
        <taxon>Lophotrochozoa</taxon>
        <taxon>Platyhelminthes</taxon>
        <taxon>Trematoda</taxon>
        <taxon>Digenea</taxon>
        <taxon>Strigeidida</taxon>
        <taxon>Schistosomatoidea</taxon>
        <taxon>Schistosomatidae</taxon>
        <taxon>Schistosoma</taxon>
    </lineage>
</organism>
<gene>
    <name evidence="1" type="ORF">SCUD_LOCUS4324</name>
</gene>
<dbReference type="AlphaFoldDB" id="A0A183JNN8"/>
<dbReference type="WBParaSite" id="SCUD_0000432401-mRNA-1">
    <property type="protein sequence ID" value="SCUD_0000432401-mRNA-1"/>
    <property type="gene ID" value="SCUD_0000432401"/>
</dbReference>
<evidence type="ECO:0000313" key="1">
    <source>
        <dbReference type="EMBL" id="VDO88146.1"/>
    </source>
</evidence>
<dbReference type="EMBL" id="UZAK01005634">
    <property type="protein sequence ID" value="VDO88146.1"/>
    <property type="molecule type" value="Genomic_DNA"/>
</dbReference>
<reference evidence="1 2" key="2">
    <citation type="submission" date="2018-11" db="EMBL/GenBank/DDBJ databases">
        <authorList>
            <consortium name="Pathogen Informatics"/>
        </authorList>
    </citation>
    <scope>NUCLEOTIDE SEQUENCE [LARGE SCALE GENOMIC DNA]</scope>
    <source>
        <strain evidence="1">Dakar</strain>
        <strain evidence="2">Dakar, Senegal</strain>
    </source>
</reference>
<evidence type="ECO:0000313" key="3">
    <source>
        <dbReference type="WBParaSite" id="SCUD_0000432401-mRNA-1"/>
    </source>
</evidence>
<accession>A0A183JNN8</accession>
<protein>
    <submittedName>
        <fullName evidence="3">Transmembrane protein</fullName>
    </submittedName>
</protein>
<evidence type="ECO:0000313" key="2">
    <source>
        <dbReference type="Proteomes" id="UP000279833"/>
    </source>
</evidence>
<proteinExistence type="predicted"/>
<dbReference type="Proteomes" id="UP000279833">
    <property type="component" value="Unassembled WGS sequence"/>
</dbReference>
<sequence>MISLKVIHIIQFNINKLIQLFVMYTVQNLFKKFNLINQEYFLKNQ</sequence>
<reference evidence="3" key="1">
    <citation type="submission" date="2016-06" db="UniProtKB">
        <authorList>
            <consortium name="WormBaseParasite"/>
        </authorList>
    </citation>
    <scope>IDENTIFICATION</scope>
</reference>